<dbReference type="EMBL" id="JAHRIO010093497">
    <property type="protein sequence ID" value="MEQ2189639.1"/>
    <property type="molecule type" value="Genomic_DNA"/>
</dbReference>
<organism evidence="1 2">
    <name type="scientific">Goodea atripinnis</name>
    <dbReference type="NCBI Taxonomy" id="208336"/>
    <lineage>
        <taxon>Eukaryota</taxon>
        <taxon>Metazoa</taxon>
        <taxon>Chordata</taxon>
        <taxon>Craniata</taxon>
        <taxon>Vertebrata</taxon>
        <taxon>Euteleostomi</taxon>
        <taxon>Actinopterygii</taxon>
        <taxon>Neopterygii</taxon>
        <taxon>Teleostei</taxon>
        <taxon>Neoteleostei</taxon>
        <taxon>Acanthomorphata</taxon>
        <taxon>Ovalentaria</taxon>
        <taxon>Atherinomorphae</taxon>
        <taxon>Cyprinodontiformes</taxon>
        <taxon>Goodeidae</taxon>
        <taxon>Goodea</taxon>
    </lineage>
</organism>
<accession>A0ABV0Q1N3</accession>
<name>A0ABV0Q1N3_9TELE</name>
<protein>
    <submittedName>
        <fullName evidence="1">Uncharacterized protein</fullName>
    </submittedName>
</protein>
<evidence type="ECO:0000313" key="2">
    <source>
        <dbReference type="Proteomes" id="UP001476798"/>
    </source>
</evidence>
<comment type="caution">
    <text evidence="1">The sequence shown here is derived from an EMBL/GenBank/DDBJ whole genome shotgun (WGS) entry which is preliminary data.</text>
</comment>
<proteinExistence type="predicted"/>
<keyword evidence="2" id="KW-1185">Reference proteome</keyword>
<dbReference type="Proteomes" id="UP001476798">
    <property type="component" value="Unassembled WGS sequence"/>
</dbReference>
<feature type="non-terminal residue" evidence="1">
    <location>
        <position position="1"/>
    </location>
</feature>
<gene>
    <name evidence="1" type="ORF">GOODEAATRI_027261</name>
</gene>
<reference evidence="1 2" key="1">
    <citation type="submission" date="2021-06" db="EMBL/GenBank/DDBJ databases">
        <authorList>
            <person name="Palmer J.M."/>
        </authorList>
    </citation>
    <scope>NUCLEOTIDE SEQUENCE [LARGE SCALE GENOMIC DNA]</scope>
    <source>
        <strain evidence="1 2">GA_2019</strain>
        <tissue evidence="1">Muscle</tissue>
    </source>
</reference>
<sequence>PSTTDNPPYVALCLTCSSHHLQNFQHKHLSSHAMSVGGKNINITNPSNYKGLSFHCSVQI</sequence>
<evidence type="ECO:0000313" key="1">
    <source>
        <dbReference type="EMBL" id="MEQ2189639.1"/>
    </source>
</evidence>